<comment type="caution">
    <text evidence="2">The sequence shown here is derived from an EMBL/GenBank/DDBJ whole genome shotgun (WGS) entry which is preliminary data.</text>
</comment>
<protein>
    <submittedName>
        <fullName evidence="2">MSHA biogenesis protein MshJ</fullName>
    </submittedName>
</protein>
<feature type="region of interest" description="Disordered" evidence="1">
    <location>
        <begin position="73"/>
        <end position="93"/>
    </location>
</feature>
<feature type="non-terminal residue" evidence="2">
    <location>
        <position position="1"/>
    </location>
</feature>
<proteinExistence type="predicted"/>
<dbReference type="AlphaFoldDB" id="A0A351R9F0"/>
<evidence type="ECO:0000313" key="2">
    <source>
        <dbReference type="EMBL" id="HBA08671.1"/>
    </source>
</evidence>
<sequence>NKQPIDPNASNKQRISSLEVELASIDTAKNQLDITLISPDKMPELLRDLLAKNGKLKLIALNTLPTQNLLAQPVATSEVPTAEQSTNQEEQLE</sequence>
<dbReference type="EMBL" id="DNAA01000074">
    <property type="protein sequence ID" value="HBA08671.1"/>
    <property type="molecule type" value="Genomic_DNA"/>
</dbReference>
<dbReference type="STRING" id="1132855.GCA_000384255_01414"/>
<name>A0A351R9F0_9PROT</name>
<organism evidence="2 3">
    <name type="scientific">Methylotenera mobilis</name>
    <dbReference type="NCBI Taxonomy" id="359408"/>
    <lineage>
        <taxon>Bacteria</taxon>
        <taxon>Pseudomonadati</taxon>
        <taxon>Pseudomonadota</taxon>
        <taxon>Betaproteobacteria</taxon>
        <taxon>Nitrosomonadales</taxon>
        <taxon>Methylophilaceae</taxon>
        <taxon>Methylotenera</taxon>
    </lineage>
</organism>
<feature type="non-terminal residue" evidence="2">
    <location>
        <position position="93"/>
    </location>
</feature>
<gene>
    <name evidence="2" type="ORF">DCW48_03155</name>
</gene>
<dbReference type="Proteomes" id="UP000264313">
    <property type="component" value="Unassembled WGS sequence"/>
</dbReference>
<evidence type="ECO:0000256" key="1">
    <source>
        <dbReference type="SAM" id="MobiDB-lite"/>
    </source>
</evidence>
<accession>A0A351R9F0</accession>
<evidence type="ECO:0000313" key="3">
    <source>
        <dbReference type="Proteomes" id="UP000264313"/>
    </source>
</evidence>
<reference evidence="2 3" key="1">
    <citation type="journal article" date="2018" name="Nat. Biotechnol.">
        <title>A standardized bacterial taxonomy based on genome phylogeny substantially revises the tree of life.</title>
        <authorList>
            <person name="Parks D.H."/>
            <person name="Chuvochina M."/>
            <person name="Waite D.W."/>
            <person name="Rinke C."/>
            <person name="Skarshewski A."/>
            <person name="Chaumeil P.A."/>
            <person name="Hugenholtz P."/>
        </authorList>
    </citation>
    <scope>NUCLEOTIDE SEQUENCE [LARGE SCALE GENOMIC DNA]</scope>
    <source>
        <strain evidence="2">UBA9958</strain>
    </source>
</reference>